<protein>
    <submittedName>
        <fullName evidence="18">Cytochrome P450</fullName>
    </submittedName>
</protein>
<evidence type="ECO:0000256" key="10">
    <source>
        <dbReference type="ARBA" id="ARBA00023004"/>
    </source>
</evidence>
<keyword evidence="12 17" id="KW-0472">Membrane</keyword>
<dbReference type="STRING" id="59895.A0A124SDJ5"/>
<comment type="pathway">
    <text evidence="13">Plant hormone biosynthesis; gibberellin biosynthesis.</text>
</comment>
<evidence type="ECO:0000256" key="8">
    <source>
        <dbReference type="ARBA" id="ARBA00022989"/>
    </source>
</evidence>
<dbReference type="OMA" id="KLWEVYM"/>
<dbReference type="GO" id="GO:0051777">
    <property type="term" value="F:ent-kaurenoic acid monooxygenase activity"/>
    <property type="evidence" value="ECO:0007669"/>
    <property type="project" value="UniProtKB-ARBA"/>
</dbReference>
<keyword evidence="5 15" id="KW-0349">Heme</keyword>
<dbReference type="GO" id="GO:0005783">
    <property type="term" value="C:endoplasmic reticulum"/>
    <property type="evidence" value="ECO:0007669"/>
    <property type="project" value="UniProtKB-ARBA"/>
</dbReference>
<dbReference type="Gramene" id="KVH97137">
    <property type="protein sequence ID" value="KVH97137"/>
    <property type="gene ID" value="Ccrd_000768"/>
</dbReference>
<evidence type="ECO:0000313" key="18">
    <source>
        <dbReference type="EMBL" id="KVH97137.1"/>
    </source>
</evidence>
<keyword evidence="6 17" id="KW-0812">Transmembrane</keyword>
<dbReference type="SUPFAM" id="SSF48264">
    <property type="entry name" value="Cytochrome P450"/>
    <property type="match status" value="1"/>
</dbReference>
<dbReference type="InterPro" id="IPR002401">
    <property type="entry name" value="Cyt_P450_E_grp-I"/>
</dbReference>
<dbReference type="PROSITE" id="PS00086">
    <property type="entry name" value="CYTOCHROME_P450"/>
    <property type="match status" value="1"/>
</dbReference>
<dbReference type="GO" id="GO:0016132">
    <property type="term" value="P:brassinosteroid biosynthetic process"/>
    <property type="evidence" value="ECO:0007669"/>
    <property type="project" value="TreeGrafter"/>
</dbReference>
<dbReference type="InterPro" id="IPR001128">
    <property type="entry name" value="Cyt_P450"/>
</dbReference>
<name>A0A124SDJ5_CYNCS</name>
<keyword evidence="9 16" id="KW-0560">Oxidoreductase</keyword>
<reference evidence="18 19" key="1">
    <citation type="journal article" date="2016" name="Sci. Rep.">
        <title>The genome sequence of the outbreeding globe artichoke constructed de novo incorporating a phase-aware low-pass sequencing strategy of F1 progeny.</title>
        <authorList>
            <person name="Scaglione D."/>
            <person name="Reyes-Chin-Wo S."/>
            <person name="Acquadro A."/>
            <person name="Froenicke L."/>
            <person name="Portis E."/>
            <person name="Beitel C."/>
            <person name="Tirone M."/>
            <person name="Mauro R."/>
            <person name="Lo Monaco A."/>
            <person name="Mauromicale G."/>
            <person name="Faccioli P."/>
            <person name="Cattivelli L."/>
            <person name="Rieseberg L."/>
            <person name="Michelmore R."/>
            <person name="Lanteri S."/>
        </authorList>
    </citation>
    <scope>NUCLEOTIDE SEQUENCE [LARGE SCALE GENOMIC DNA]</scope>
    <source>
        <strain evidence="18">2C</strain>
    </source>
</reference>
<evidence type="ECO:0000256" key="7">
    <source>
        <dbReference type="ARBA" id="ARBA00022723"/>
    </source>
</evidence>
<evidence type="ECO:0000313" key="19">
    <source>
        <dbReference type="Proteomes" id="UP000243975"/>
    </source>
</evidence>
<dbReference type="FunFam" id="1.10.630.10:FF:000052">
    <property type="entry name" value="Ent-kaurenoic acid oxidase"/>
    <property type="match status" value="1"/>
</dbReference>
<evidence type="ECO:0000256" key="3">
    <source>
        <dbReference type="ARBA" id="ARBA00004972"/>
    </source>
</evidence>
<dbReference type="PANTHER" id="PTHR24286:SF356">
    <property type="entry name" value="ENT-KAURENOIC ACID OXIDASE 2"/>
    <property type="match status" value="1"/>
</dbReference>
<evidence type="ECO:0000256" key="17">
    <source>
        <dbReference type="SAM" id="Phobius"/>
    </source>
</evidence>
<feature type="non-terminal residue" evidence="18">
    <location>
        <position position="1"/>
    </location>
</feature>
<dbReference type="CDD" id="cd11043">
    <property type="entry name" value="CYP90-like"/>
    <property type="match status" value="1"/>
</dbReference>
<comment type="function">
    <text evidence="14">Catalyzes three successive oxidations of ent-kaurenoic acid giving gibberellin 12 (GA12), a key step in gibberellins (GAs) biosynthesis. GAs, which are involved many processes, including stem elongation, play a central role in plant development.</text>
</comment>
<keyword evidence="10 15" id="KW-0408">Iron</keyword>
<dbReference type="PRINTS" id="PR00463">
    <property type="entry name" value="EP450I"/>
</dbReference>
<keyword evidence="19" id="KW-1185">Reference proteome</keyword>
<evidence type="ECO:0000256" key="12">
    <source>
        <dbReference type="ARBA" id="ARBA00023136"/>
    </source>
</evidence>
<organism evidence="18 19">
    <name type="scientific">Cynara cardunculus var. scolymus</name>
    <name type="common">Globe artichoke</name>
    <name type="synonym">Cynara scolymus</name>
    <dbReference type="NCBI Taxonomy" id="59895"/>
    <lineage>
        <taxon>Eukaryota</taxon>
        <taxon>Viridiplantae</taxon>
        <taxon>Streptophyta</taxon>
        <taxon>Embryophyta</taxon>
        <taxon>Tracheophyta</taxon>
        <taxon>Spermatophyta</taxon>
        <taxon>Magnoliopsida</taxon>
        <taxon>eudicotyledons</taxon>
        <taxon>Gunneridae</taxon>
        <taxon>Pentapetalae</taxon>
        <taxon>asterids</taxon>
        <taxon>campanulids</taxon>
        <taxon>Asterales</taxon>
        <taxon>Asteraceae</taxon>
        <taxon>Carduoideae</taxon>
        <taxon>Cardueae</taxon>
        <taxon>Carduinae</taxon>
        <taxon>Cynara</taxon>
    </lineage>
</organism>
<dbReference type="InterPro" id="IPR036396">
    <property type="entry name" value="Cyt_P450_sf"/>
</dbReference>
<proteinExistence type="inferred from homology"/>
<dbReference type="PRINTS" id="PR00385">
    <property type="entry name" value="P450"/>
</dbReference>
<dbReference type="EMBL" id="LEKV01003854">
    <property type="protein sequence ID" value="KVH97137.1"/>
    <property type="molecule type" value="Genomic_DNA"/>
</dbReference>
<gene>
    <name evidence="18" type="ORF">Ccrd_000768</name>
</gene>
<dbReference type="Proteomes" id="UP000243975">
    <property type="component" value="Unassembled WGS sequence"/>
</dbReference>
<dbReference type="Gene3D" id="1.10.630.10">
    <property type="entry name" value="Cytochrome P450"/>
    <property type="match status" value="1"/>
</dbReference>
<evidence type="ECO:0000256" key="1">
    <source>
        <dbReference type="ARBA" id="ARBA00001971"/>
    </source>
</evidence>
<dbReference type="GO" id="GO:0009686">
    <property type="term" value="P:gibberellin biosynthetic process"/>
    <property type="evidence" value="ECO:0007669"/>
    <property type="project" value="UniProtKB-ARBA"/>
</dbReference>
<dbReference type="GO" id="GO:0016125">
    <property type="term" value="P:sterol metabolic process"/>
    <property type="evidence" value="ECO:0007669"/>
    <property type="project" value="TreeGrafter"/>
</dbReference>
<comment type="similarity">
    <text evidence="4 16">Belongs to the cytochrome P450 family.</text>
</comment>
<comment type="subcellular location">
    <subcellularLocation>
        <location evidence="2">Membrane</location>
        <topology evidence="2">Single-pass membrane protein</topology>
    </subcellularLocation>
</comment>
<dbReference type="GO" id="GO:0010268">
    <property type="term" value="P:brassinosteroid homeostasis"/>
    <property type="evidence" value="ECO:0007669"/>
    <property type="project" value="TreeGrafter"/>
</dbReference>
<evidence type="ECO:0000256" key="11">
    <source>
        <dbReference type="ARBA" id="ARBA00023033"/>
    </source>
</evidence>
<comment type="pathway">
    <text evidence="3">Hormone biosynthesis.</text>
</comment>
<evidence type="ECO:0000256" key="15">
    <source>
        <dbReference type="PIRSR" id="PIRSR602401-1"/>
    </source>
</evidence>
<keyword evidence="11 16" id="KW-0503">Monooxygenase</keyword>
<dbReference type="PANTHER" id="PTHR24286">
    <property type="entry name" value="CYTOCHROME P450 26"/>
    <property type="match status" value="1"/>
</dbReference>
<evidence type="ECO:0000256" key="6">
    <source>
        <dbReference type="ARBA" id="ARBA00022692"/>
    </source>
</evidence>
<feature type="binding site" description="axial binding residue" evidence="15">
    <location>
        <position position="485"/>
    </location>
    <ligand>
        <name>heme</name>
        <dbReference type="ChEBI" id="CHEBI:30413"/>
    </ligand>
    <ligandPart>
        <name>Fe</name>
        <dbReference type="ChEBI" id="CHEBI:18248"/>
    </ligandPart>
</feature>
<comment type="caution">
    <text evidence="18">The sequence shown here is derived from an EMBL/GenBank/DDBJ whole genome shotgun (WGS) entry which is preliminary data.</text>
</comment>
<keyword evidence="8 17" id="KW-1133">Transmembrane helix</keyword>
<feature type="transmembrane region" description="Helical" evidence="17">
    <location>
        <begin position="54"/>
        <end position="72"/>
    </location>
</feature>
<evidence type="ECO:0000256" key="4">
    <source>
        <dbReference type="ARBA" id="ARBA00010617"/>
    </source>
</evidence>
<dbReference type="InterPro" id="IPR017972">
    <property type="entry name" value="Cyt_P450_CS"/>
</dbReference>
<comment type="cofactor">
    <cofactor evidence="1 15">
        <name>heme</name>
        <dbReference type="ChEBI" id="CHEBI:30413"/>
    </cofactor>
</comment>
<dbReference type="Pfam" id="PF00067">
    <property type="entry name" value="p450"/>
    <property type="match status" value="1"/>
</dbReference>
<keyword evidence="7 15" id="KW-0479">Metal-binding</keyword>
<evidence type="ECO:0000256" key="13">
    <source>
        <dbReference type="ARBA" id="ARBA00037909"/>
    </source>
</evidence>
<sequence>SLQITQLIISSSLSLSFSLSPHTHTHIYIYILYIYIYIVWNLICEMGFEEVGGMSYYVGILLGLVLVLKWVLKSVNSWMYESGLEKKTRERLPPGDMGWPFIGNMWAFLRAFKSTNPDAFMSDIVRRYGTEGVYKSFMFGSPSIIVTTPEGCRKVLTDDDAFKPGWPVATEELIGKKSFVGISYEEHKRLRKLTAAPINGHEALSIYMQYIETNVVSTLEKWSQMGRIEFLTELRRLTFKIIMYIFLSSESEEVREALEKEYTVLNYGVRALAINFPGFVYYKALKARKNLVTVLGKIVHNRRMKREEAQGMTKKDMLDALLDTKDENGKKLDDEEIIDTLVMYLNAGHESSGHITMWTTVHLQEHPEFFQKAKEEQERIVKNMPPGQKGLTLKEYRQMEYLSKVIDETLRLLTFSVMTFREAKKDFEMKGYTIPKGWKAVLWFRSVHHNPEIYPDPKAFNPSRWDDVVPKAGTFLPFGAGSRLCPGNDLAKLEIAIFLHHFLLNYKLERENPECPLMYLPHTRPTDNCVGRIIKVSK</sequence>
<dbReference type="GO" id="GO:0020037">
    <property type="term" value="F:heme binding"/>
    <property type="evidence" value="ECO:0007669"/>
    <property type="project" value="InterPro"/>
</dbReference>
<dbReference type="GO" id="GO:0005506">
    <property type="term" value="F:iron ion binding"/>
    <property type="evidence" value="ECO:0007669"/>
    <property type="project" value="InterPro"/>
</dbReference>
<dbReference type="GO" id="GO:0016020">
    <property type="term" value="C:membrane"/>
    <property type="evidence" value="ECO:0007669"/>
    <property type="project" value="UniProtKB-SubCell"/>
</dbReference>
<accession>A0A124SDJ5</accession>
<dbReference type="AlphaFoldDB" id="A0A124SDJ5"/>
<evidence type="ECO:0000256" key="2">
    <source>
        <dbReference type="ARBA" id="ARBA00004167"/>
    </source>
</evidence>
<evidence type="ECO:0000256" key="5">
    <source>
        <dbReference type="ARBA" id="ARBA00022617"/>
    </source>
</evidence>
<evidence type="ECO:0000256" key="16">
    <source>
        <dbReference type="RuleBase" id="RU000461"/>
    </source>
</evidence>
<evidence type="ECO:0000256" key="9">
    <source>
        <dbReference type="ARBA" id="ARBA00023002"/>
    </source>
</evidence>
<feature type="transmembrane region" description="Helical" evidence="17">
    <location>
        <begin position="27"/>
        <end position="48"/>
    </location>
</feature>
<evidence type="ECO:0000256" key="14">
    <source>
        <dbReference type="ARBA" id="ARBA00059142"/>
    </source>
</evidence>